<dbReference type="Proteomes" id="UP000326565">
    <property type="component" value="Unassembled WGS sequence"/>
</dbReference>
<feature type="non-terminal residue" evidence="2">
    <location>
        <position position="516"/>
    </location>
</feature>
<dbReference type="InterPro" id="IPR036047">
    <property type="entry name" value="F-box-like_dom_sf"/>
</dbReference>
<feature type="region of interest" description="Disordered" evidence="1">
    <location>
        <begin position="490"/>
        <end position="516"/>
    </location>
</feature>
<dbReference type="EMBL" id="ML732249">
    <property type="protein sequence ID" value="KAB8072351.1"/>
    <property type="molecule type" value="Genomic_DNA"/>
</dbReference>
<name>A0A5N5WV31_9EURO</name>
<feature type="compositionally biased region" description="Basic and acidic residues" evidence="1">
    <location>
        <begin position="505"/>
        <end position="516"/>
    </location>
</feature>
<organism evidence="2 3">
    <name type="scientific">Aspergillus leporis</name>
    <dbReference type="NCBI Taxonomy" id="41062"/>
    <lineage>
        <taxon>Eukaryota</taxon>
        <taxon>Fungi</taxon>
        <taxon>Dikarya</taxon>
        <taxon>Ascomycota</taxon>
        <taxon>Pezizomycotina</taxon>
        <taxon>Eurotiomycetes</taxon>
        <taxon>Eurotiomycetidae</taxon>
        <taxon>Eurotiales</taxon>
        <taxon>Aspergillaceae</taxon>
        <taxon>Aspergillus</taxon>
        <taxon>Aspergillus subgen. Circumdati</taxon>
    </lineage>
</organism>
<feature type="region of interest" description="Disordered" evidence="1">
    <location>
        <begin position="369"/>
        <end position="399"/>
    </location>
</feature>
<dbReference type="OrthoDB" id="3437411at2759"/>
<dbReference type="CDD" id="cd09917">
    <property type="entry name" value="F-box_SF"/>
    <property type="match status" value="1"/>
</dbReference>
<proteinExistence type="predicted"/>
<reference evidence="2 3" key="1">
    <citation type="submission" date="2019-04" db="EMBL/GenBank/DDBJ databases">
        <title>Friends and foes A comparative genomics study of 23 Aspergillus species from section Flavi.</title>
        <authorList>
            <consortium name="DOE Joint Genome Institute"/>
            <person name="Kjaerbolling I."/>
            <person name="Vesth T."/>
            <person name="Frisvad J.C."/>
            <person name="Nybo J.L."/>
            <person name="Theobald S."/>
            <person name="Kildgaard S."/>
            <person name="Isbrandt T."/>
            <person name="Kuo A."/>
            <person name="Sato A."/>
            <person name="Lyhne E.K."/>
            <person name="Kogle M.E."/>
            <person name="Wiebenga A."/>
            <person name="Kun R.S."/>
            <person name="Lubbers R.J."/>
            <person name="Makela M.R."/>
            <person name="Barry K."/>
            <person name="Chovatia M."/>
            <person name="Clum A."/>
            <person name="Daum C."/>
            <person name="Haridas S."/>
            <person name="He G."/>
            <person name="LaButti K."/>
            <person name="Lipzen A."/>
            <person name="Mondo S."/>
            <person name="Riley R."/>
            <person name="Salamov A."/>
            <person name="Simmons B.A."/>
            <person name="Magnuson J.K."/>
            <person name="Henrissat B."/>
            <person name="Mortensen U.H."/>
            <person name="Larsen T.O."/>
            <person name="Devries R.P."/>
            <person name="Grigoriev I.V."/>
            <person name="Machida M."/>
            <person name="Baker S.E."/>
            <person name="Andersen M.R."/>
        </authorList>
    </citation>
    <scope>NUCLEOTIDE SEQUENCE [LARGE SCALE GENOMIC DNA]</scope>
    <source>
        <strain evidence="2 3">CBS 151.66</strain>
    </source>
</reference>
<feature type="compositionally biased region" description="Basic and acidic residues" evidence="1">
    <location>
        <begin position="380"/>
        <end position="389"/>
    </location>
</feature>
<dbReference type="SUPFAM" id="SSF81383">
    <property type="entry name" value="F-box domain"/>
    <property type="match status" value="1"/>
</dbReference>
<evidence type="ECO:0000256" key="1">
    <source>
        <dbReference type="SAM" id="MobiDB-lite"/>
    </source>
</evidence>
<dbReference type="AlphaFoldDB" id="A0A5N5WV31"/>
<evidence type="ECO:0008006" key="4">
    <source>
        <dbReference type="Google" id="ProtNLM"/>
    </source>
</evidence>
<keyword evidence="3" id="KW-1185">Reference proteome</keyword>
<evidence type="ECO:0000313" key="3">
    <source>
        <dbReference type="Proteomes" id="UP000326565"/>
    </source>
</evidence>
<sequence>MALFTHLPLDIHHRILSFLLSNRDVAALSVQCRSLHALCNMSTRKRYRRVRITSTDDSLNHAFAMLMEILKRPRLGRYVRHIEYAKAPPSHTDYTERADHQRELSTEDVQLLRAVVCKAGFENQQTDRVLNMLMQATAGGETGFGNYRHVNVRGTFIAQALAALLISVSPDLESMALTPPFYNYTGFYWTGTGRRGNIDSVDFPLDRLLRQTNASPENKPFLQNLRNIYLINDRGGVLDDGRFYMEMDFIGSLHLFHHLPSIESVSTDLLQEDENGAPGIEPASSNISRIAIHHSSLDTIYLAKVICSCKVLREFQYSIGGRANADGGQPNFNPKTFIQTILTHKETLEVLDVDTEAHIFHFIDGDGDEEEMEEDFENYGGRRDAEDASRGGPPGSIWEQSGSLRDFSALKRLSLGVNFLMYFARGVNPRKEKNFKLVDCLPVNLEYLMIRGYERGERDDYDAQLDSLLALKDSGSCKLTELKGIKELIPHSDDVEDPDDNQDSLWERPDEWSTGD</sequence>
<protein>
    <recommendedName>
        <fullName evidence="4">F-box domain-containing protein</fullName>
    </recommendedName>
</protein>
<accession>A0A5N5WV31</accession>
<evidence type="ECO:0000313" key="2">
    <source>
        <dbReference type="EMBL" id="KAB8072351.1"/>
    </source>
</evidence>
<gene>
    <name evidence="2" type="ORF">BDV29DRAFT_177549</name>
</gene>